<evidence type="ECO:0000256" key="11">
    <source>
        <dbReference type="ARBA" id="ARBA00023170"/>
    </source>
</evidence>
<dbReference type="InterPro" id="IPR000276">
    <property type="entry name" value="GPCR_Rhodpsn"/>
</dbReference>
<evidence type="ECO:0000256" key="18">
    <source>
        <dbReference type="ARBA" id="ARBA00065360"/>
    </source>
</evidence>
<proteinExistence type="inferred from homology"/>
<keyword evidence="8 20" id="KW-0472">Membrane</keyword>
<dbReference type="PANTHER" id="PTHR22750">
    <property type="entry name" value="G-PROTEIN COUPLED RECEPTOR"/>
    <property type="match status" value="1"/>
</dbReference>
<dbReference type="AlphaFoldDB" id="A0A8D2LT85"/>
<evidence type="ECO:0000313" key="22">
    <source>
        <dbReference type="Ensembl" id="ENSVKKP00000027066.1"/>
    </source>
</evidence>
<dbReference type="GO" id="GO:0005886">
    <property type="term" value="C:plasma membrane"/>
    <property type="evidence" value="ECO:0007669"/>
    <property type="project" value="UniProtKB-SubCell"/>
</dbReference>
<sequence>MKIDRTSEIIKPIEETNHLALENNSDLLTNISDCPQVLVPEEIFFSIAILGILENLLVLIAVWRNKKLHSPMYIFICSLAVSDMLGSLYKTLENIFVIVFCKMKSLTCQGVLETTMDDITDFMFILSLLGSIFSLSAIAADRYITIFYALQYHNIMTWKHALVILMVIWVFCAGSGIAMVIFSHATATIVSFAVLFCFMLIFILCLYIHMFLLARTHAKKIALMPTSSVHQRGNMKGAITLTILLGVFLCCWAPFVLHMLLMKFCPQNPYCICYTSIFHVNGILIMCNAVIDPMIYAFRSKEMRSTFKRWFCCQKPSWTYAGCQLGWS</sequence>
<evidence type="ECO:0000256" key="2">
    <source>
        <dbReference type="ARBA" id="ARBA00017113"/>
    </source>
</evidence>
<evidence type="ECO:0000256" key="8">
    <source>
        <dbReference type="ARBA" id="ARBA00023136"/>
    </source>
</evidence>
<feature type="transmembrane region" description="Helical" evidence="20">
    <location>
        <begin position="189"/>
        <end position="214"/>
    </location>
</feature>
<dbReference type="InterPro" id="IPR001671">
    <property type="entry name" value="Melcrt_ACTH_rcpt"/>
</dbReference>
<comment type="similarity">
    <text evidence="19">Belongs to the G-protein coupled receptor 1 family.</text>
</comment>
<keyword evidence="9" id="KW-0564">Palmitate</keyword>
<keyword evidence="14" id="KW-0449">Lipoprotein</keyword>
<keyword evidence="6 20" id="KW-1133">Transmembrane helix</keyword>
<evidence type="ECO:0000256" key="1">
    <source>
        <dbReference type="ARBA" id="ARBA00004651"/>
    </source>
</evidence>
<reference evidence="22" key="2">
    <citation type="submission" date="2025-09" db="UniProtKB">
        <authorList>
            <consortium name="Ensembl"/>
        </authorList>
    </citation>
    <scope>IDENTIFICATION</scope>
</reference>
<comment type="subcellular location">
    <subcellularLocation>
        <location evidence="1">Cell membrane</location>
        <topology evidence="1">Multi-pass membrane protein</topology>
    </subcellularLocation>
</comment>
<evidence type="ECO:0000256" key="13">
    <source>
        <dbReference type="ARBA" id="ARBA00023224"/>
    </source>
</evidence>
<evidence type="ECO:0000256" key="3">
    <source>
        <dbReference type="ARBA" id="ARBA00022475"/>
    </source>
</evidence>
<reference evidence="22" key="1">
    <citation type="submission" date="2025-08" db="UniProtKB">
        <authorList>
            <consortium name="Ensembl"/>
        </authorList>
    </citation>
    <scope>IDENTIFICATION</scope>
</reference>
<evidence type="ECO:0000256" key="5">
    <source>
        <dbReference type="ARBA" id="ARBA00022843"/>
    </source>
</evidence>
<evidence type="ECO:0000313" key="23">
    <source>
        <dbReference type="Proteomes" id="UP000694545"/>
    </source>
</evidence>
<evidence type="ECO:0000256" key="17">
    <source>
        <dbReference type="ARBA" id="ARBA00058340"/>
    </source>
</evidence>
<dbReference type="Proteomes" id="UP000694545">
    <property type="component" value="Unplaced"/>
</dbReference>
<gene>
    <name evidence="22" type="primary">MC2R</name>
</gene>
<evidence type="ECO:0000256" key="6">
    <source>
        <dbReference type="ARBA" id="ARBA00022989"/>
    </source>
</evidence>
<keyword evidence="13 19" id="KW-0807">Transducer</keyword>
<dbReference type="Ensembl" id="ENSVKKT00000027726.1">
    <property type="protein sequence ID" value="ENSVKKP00000027066.1"/>
    <property type="gene ID" value="ENSVKKG00000017627.1"/>
</dbReference>
<dbReference type="SUPFAM" id="SSF81321">
    <property type="entry name" value="Family A G protein-coupled receptor-like"/>
    <property type="match status" value="1"/>
</dbReference>
<dbReference type="InterPro" id="IPR001168">
    <property type="entry name" value="ACTH_rcpt"/>
</dbReference>
<evidence type="ECO:0000259" key="21">
    <source>
        <dbReference type="PROSITE" id="PS50262"/>
    </source>
</evidence>
<accession>A0A8D2LT85</accession>
<dbReference type="InterPro" id="IPR017452">
    <property type="entry name" value="GPCR_Rhodpsn_7TM"/>
</dbReference>
<feature type="transmembrane region" description="Helical" evidence="20">
    <location>
        <begin position="122"/>
        <end position="140"/>
    </location>
</feature>
<evidence type="ECO:0000256" key="14">
    <source>
        <dbReference type="ARBA" id="ARBA00023288"/>
    </source>
</evidence>
<comment type="subunit">
    <text evidence="18">Homodimer. Interacts with corticotropin (ACTH). Interacts with MRAP; this interaction targets MC2R to the plasma membrane. Interacts with MRAP2; competing with MRAP for binding to MC2R and impairing the binding of corticotropin (ACTH).</text>
</comment>
<dbReference type="Pfam" id="PF00001">
    <property type="entry name" value="7tm_1"/>
    <property type="match status" value="2"/>
</dbReference>
<name>A0A8D2LT85_VARKO</name>
<dbReference type="PRINTS" id="PR00534">
    <property type="entry name" value="MCRFAMILY"/>
</dbReference>
<feature type="transmembrane region" description="Helical" evidence="20">
    <location>
        <begin position="235"/>
        <end position="257"/>
    </location>
</feature>
<feature type="transmembrane region" description="Helical" evidence="20">
    <location>
        <begin position="43"/>
        <end position="63"/>
    </location>
</feature>
<keyword evidence="5" id="KW-0832">Ubl conjugation</keyword>
<dbReference type="Gene3D" id="1.20.1070.10">
    <property type="entry name" value="Rhodopsin 7-helix transmembrane proteins"/>
    <property type="match status" value="1"/>
</dbReference>
<evidence type="ECO:0000256" key="7">
    <source>
        <dbReference type="ARBA" id="ARBA00023040"/>
    </source>
</evidence>
<keyword evidence="12" id="KW-0325">Glycoprotein</keyword>
<keyword evidence="11 19" id="KW-0675">Receptor</keyword>
<evidence type="ECO:0000256" key="15">
    <source>
        <dbReference type="ARBA" id="ARBA00031493"/>
    </source>
</evidence>
<feature type="transmembrane region" description="Helical" evidence="20">
    <location>
        <begin position="277"/>
        <end position="298"/>
    </location>
</feature>
<feature type="domain" description="G-protein coupled receptors family 1 profile" evidence="21">
    <location>
        <begin position="54"/>
        <end position="296"/>
    </location>
</feature>
<dbReference type="PRINTS" id="PR00237">
    <property type="entry name" value="GPCRRHODOPSN"/>
</dbReference>
<keyword evidence="7 19" id="KW-0297">G-protein coupled receptor</keyword>
<dbReference type="PRINTS" id="PR00520">
    <property type="entry name" value="ACTROPHINR"/>
</dbReference>
<keyword evidence="3" id="KW-1003">Cell membrane</keyword>
<evidence type="ECO:0000256" key="4">
    <source>
        <dbReference type="ARBA" id="ARBA00022692"/>
    </source>
</evidence>
<dbReference type="GO" id="GO:0004978">
    <property type="term" value="F:corticotropin receptor activity"/>
    <property type="evidence" value="ECO:0007669"/>
    <property type="project" value="InterPro"/>
</dbReference>
<keyword evidence="23" id="KW-1185">Reference proteome</keyword>
<keyword evidence="10" id="KW-1015">Disulfide bond</keyword>
<protein>
    <recommendedName>
        <fullName evidence="2">Adrenocorticotropic hormone receptor</fullName>
    </recommendedName>
    <alternativeName>
        <fullName evidence="16">Adrenocorticotropin receptor</fullName>
    </alternativeName>
    <alternativeName>
        <fullName evidence="15">Melanocortin receptor 2</fullName>
    </alternativeName>
</protein>
<dbReference type="OMA" id="LIKHPGQ"/>
<evidence type="ECO:0000256" key="20">
    <source>
        <dbReference type="SAM" id="Phobius"/>
    </source>
</evidence>
<evidence type="ECO:0000256" key="10">
    <source>
        <dbReference type="ARBA" id="ARBA00023157"/>
    </source>
</evidence>
<comment type="function">
    <text evidence="17">Hormone receptor primarily expressed in adrenal cortex that plays a key role in regulating adrenocortical function. Upon corticotropin (ACTH) binding, facilitates the release of adrenal glucocorticoids, including cortisol and corticosterone. In addition, MC2R is required for fetal and neonatal adrenal gland development. Mechanistically, activates adenylate cyclase (cAMP), the MAPK cascade as well as the cAMP-dependent protein kinase A pathway leading to steroidogenic factor 1/NR5A1-mediated transcriptional activation.</text>
</comment>
<evidence type="ECO:0000256" key="16">
    <source>
        <dbReference type="ARBA" id="ARBA00031897"/>
    </source>
</evidence>
<evidence type="ECO:0000256" key="19">
    <source>
        <dbReference type="RuleBase" id="RU000688"/>
    </source>
</evidence>
<feature type="transmembrane region" description="Helical" evidence="20">
    <location>
        <begin position="161"/>
        <end position="183"/>
    </location>
</feature>
<dbReference type="PROSITE" id="PS00237">
    <property type="entry name" value="G_PROTEIN_RECEP_F1_1"/>
    <property type="match status" value="1"/>
</dbReference>
<evidence type="ECO:0000256" key="9">
    <source>
        <dbReference type="ARBA" id="ARBA00023139"/>
    </source>
</evidence>
<dbReference type="PROSITE" id="PS50262">
    <property type="entry name" value="G_PROTEIN_RECEP_F1_2"/>
    <property type="match status" value="1"/>
</dbReference>
<keyword evidence="4 19" id="KW-0812">Transmembrane</keyword>
<dbReference type="SMART" id="SM01381">
    <property type="entry name" value="7TM_GPCR_Srsx"/>
    <property type="match status" value="1"/>
</dbReference>
<evidence type="ECO:0000256" key="12">
    <source>
        <dbReference type="ARBA" id="ARBA00023180"/>
    </source>
</evidence>
<organism evidence="22 23">
    <name type="scientific">Varanus komodoensis</name>
    <name type="common">Komodo dragon</name>
    <dbReference type="NCBI Taxonomy" id="61221"/>
    <lineage>
        <taxon>Eukaryota</taxon>
        <taxon>Metazoa</taxon>
        <taxon>Chordata</taxon>
        <taxon>Craniata</taxon>
        <taxon>Vertebrata</taxon>
        <taxon>Euteleostomi</taxon>
        <taxon>Lepidosauria</taxon>
        <taxon>Squamata</taxon>
        <taxon>Bifurcata</taxon>
        <taxon>Unidentata</taxon>
        <taxon>Episquamata</taxon>
        <taxon>Toxicofera</taxon>
        <taxon>Anguimorpha</taxon>
        <taxon>Paleoanguimorpha</taxon>
        <taxon>Varanoidea</taxon>
        <taxon>Varanidae</taxon>
        <taxon>Varanus</taxon>
    </lineage>
</organism>